<sequence length="479" mass="52901">MTKLKELIGRLKDKASQGKAAILSKRATLSLLRATSHDPFTPPTSNHISALLIAGDGSRATASAVMELLMDRLQSTQSSAVALKCLIAVHYVLKRGSFIMRDQLPYRCGGSGGRNYLNLSKFRDRSSPVSWELSSWVRWYAKHVEQLLWASRIVGFFLGVEAQEDSSQGMKAGEERASGLSNGEVLTETEALLAVIEGIGGIPDAASMEGNKVVGEISSMVEEDVIVALSEVLVRVNELRERFGCLSFGEVVELVYVMNRLEKCKEVVEEVVVVAEKQRLLWDAVREVKEKVEKKVFREEEKTMRTQRHRATKSDRFQFPTFFIDSVDLVRFPSARLLLTRSGSGGNAQLLHGAATVVVGRRRRKSRGGAVQATKRWPGASEVCEMVGGVRQSCAGRWRRAALVVGKGRYGAVQATKCWPGASEVCRMVGVVRRRCAGRWELCGTVALVVGEDEGWPEMVKLAEKSEKMSLHNEEIGVF</sequence>
<dbReference type="GO" id="GO:0005545">
    <property type="term" value="F:1-phosphatidylinositol binding"/>
    <property type="evidence" value="ECO:0007669"/>
    <property type="project" value="TreeGrafter"/>
</dbReference>
<reference evidence="10 11" key="1">
    <citation type="submission" date="2019-04" db="EMBL/GenBank/DDBJ databases">
        <title>An improved genome assembly and genetic linkage map for asparagus bean, Vigna unguiculata ssp. sesquipedialis.</title>
        <authorList>
            <person name="Xia Q."/>
            <person name="Zhang R."/>
            <person name="Dong Y."/>
        </authorList>
    </citation>
    <scope>NUCLEOTIDE SEQUENCE [LARGE SCALE GENOMIC DNA]</scope>
    <source>
        <tissue evidence="10">Leaf</tissue>
    </source>
</reference>
<dbReference type="PANTHER" id="PTHR22951:SF76">
    <property type="entry name" value="OS09G0468150 PROTEIN"/>
    <property type="match status" value="1"/>
</dbReference>
<dbReference type="Proteomes" id="UP000501690">
    <property type="component" value="Linkage Group LG11"/>
</dbReference>
<gene>
    <name evidence="10" type="ORF">DEO72_LG11g147</name>
</gene>
<keyword evidence="8" id="KW-0968">Cytoplasmic vesicle</keyword>
<accession>A0A4D6NKG2</accession>
<dbReference type="SUPFAM" id="SSF48464">
    <property type="entry name" value="ENTH/VHS domain"/>
    <property type="match status" value="1"/>
</dbReference>
<keyword evidence="4" id="KW-0254">Endocytosis</keyword>
<organism evidence="10 11">
    <name type="scientific">Vigna unguiculata</name>
    <name type="common">Cowpea</name>
    <dbReference type="NCBI Taxonomy" id="3917"/>
    <lineage>
        <taxon>Eukaryota</taxon>
        <taxon>Viridiplantae</taxon>
        <taxon>Streptophyta</taxon>
        <taxon>Embryophyta</taxon>
        <taxon>Tracheophyta</taxon>
        <taxon>Spermatophyta</taxon>
        <taxon>Magnoliopsida</taxon>
        <taxon>eudicotyledons</taxon>
        <taxon>Gunneridae</taxon>
        <taxon>Pentapetalae</taxon>
        <taxon>rosids</taxon>
        <taxon>fabids</taxon>
        <taxon>Fabales</taxon>
        <taxon>Fabaceae</taxon>
        <taxon>Papilionoideae</taxon>
        <taxon>50 kb inversion clade</taxon>
        <taxon>NPAAA clade</taxon>
        <taxon>indigoferoid/millettioid clade</taxon>
        <taxon>Phaseoleae</taxon>
        <taxon>Vigna</taxon>
    </lineage>
</organism>
<feature type="domain" description="ENTH" evidence="9">
    <location>
        <begin position="19"/>
        <end position="158"/>
    </location>
</feature>
<dbReference type="Gene3D" id="1.25.40.90">
    <property type="match status" value="1"/>
</dbReference>
<dbReference type="GO" id="GO:0072583">
    <property type="term" value="P:clathrin-dependent endocytosis"/>
    <property type="evidence" value="ECO:0007669"/>
    <property type="project" value="InterPro"/>
</dbReference>
<dbReference type="SMART" id="SM00273">
    <property type="entry name" value="ENTH"/>
    <property type="match status" value="1"/>
</dbReference>
<dbReference type="InterPro" id="IPR008942">
    <property type="entry name" value="ENTH_VHS"/>
</dbReference>
<keyword evidence="11" id="KW-1185">Reference proteome</keyword>
<evidence type="ECO:0000313" key="10">
    <source>
        <dbReference type="EMBL" id="QCE13154.1"/>
    </source>
</evidence>
<dbReference type="CDD" id="cd16987">
    <property type="entry name" value="ANTH_N_AP180_plant"/>
    <property type="match status" value="1"/>
</dbReference>
<dbReference type="PROSITE" id="PS50942">
    <property type="entry name" value="ENTH"/>
    <property type="match status" value="1"/>
</dbReference>
<evidence type="ECO:0000259" key="9">
    <source>
        <dbReference type="PROSITE" id="PS50942"/>
    </source>
</evidence>
<keyword evidence="7" id="KW-0168">Coated pit</keyword>
<evidence type="ECO:0000256" key="2">
    <source>
        <dbReference type="ARBA" id="ARBA00004555"/>
    </source>
</evidence>
<dbReference type="PANTHER" id="PTHR22951">
    <property type="entry name" value="CLATHRIN ASSEMBLY PROTEIN"/>
    <property type="match status" value="1"/>
</dbReference>
<dbReference type="InterPro" id="IPR013809">
    <property type="entry name" value="ENTH"/>
</dbReference>
<dbReference type="GO" id="GO:0030136">
    <property type="term" value="C:clathrin-coated vesicle"/>
    <property type="evidence" value="ECO:0007669"/>
    <property type="project" value="UniProtKB-SubCell"/>
</dbReference>
<dbReference type="FunFam" id="1.25.40.90:FF:000035">
    <property type="entry name" value="Putative clathrin assembly protein At4g40080"/>
    <property type="match status" value="1"/>
</dbReference>
<evidence type="ECO:0000256" key="6">
    <source>
        <dbReference type="ARBA" id="ARBA00023136"/>
    </source>
</evidence>
<evidence type="ECO:0000256" key="5">
    <source>
        <dbReference type="ARBA" id="ARBA00023034"/>
    </source>
</evidence>
<name>A0A4D6NKG2_VIGUN</name>
<dbReference type="EMBL" id="CP039355">
    <property type="protein sequence ID" value="QCE13154.1"/>
    <property type="molecule type" value="Genomic_DNA"/>
</dbReference>
<keyword evidence="5" id="KW-0333">Golgi apparatus</keyword>
<dbReference type="GO" id="GO:0032050">
    <property type="term" value="F:clathrin heavy chain binding"/>
    <property type="evidence" value="ECO:0007669"/>
    <property type="project" value="TreeGrafter"/>
</dbReference>
<evidence type="ECO:0000256" key="4">
    <source>
        <dbReference type="ARBA" id="ARBA00022583"/>
    </source>
</evidence>
<evidence type="ECO:0000256" key="3">
    <source>
        <dbReference type="ARBA" id="ARBA00004600"/>
    </source>
</evidence>
<dbReference type="GO" id="GO:0005794">
    <property type="term" value="C:Golgi apparatus"/>
    <property type="evidence" value="ECO:0007669"/>
    <property type="project" value="UniProtKB-SubCell"/>
</dbReference>
<dbReference type="GO" id="GO:0006900">
    <property type="term" value="P:vesicle budding from membrane"/>
    <property type="evidence" value="ECO:0007669"/>
    <property type="project" value="TreeGrafter"/>
</dbReference>
<keyword evidence="6" id="KW-0472">Membrane</keyword>
<evidence type="ECO:0000256" key="8">
    <source>
        <dbReference type="ARBA" id="ARBA00023329"/>
    </source>
</evidence>
<dbReference type="InterPro" id="IPR045192">
    <property type="entry name" value="AP180-like"/>
</dbReference>
<dbReference type="InterPro" id="IPR011417">
    <property type="entry name" value="ANTH_dom"/>
</dbReference>
<dbReference type="InterPro" id="IPR048050">
    <property type="entry name" value="ANTH_N_plant"/>
</dbReference>
<dbReference type="GO" id="GO:0005905">
    <property type="term" value="C:clathrin-coated pit"/>
    <property type="evidence" value="ECO:0007669"/>
    <property type="project" value="UniProtKB-SubCell"/>
</dbReference>
<dbReference type="AlphaFoldDB" id="A0A4D6NKG2"/>
<evidence type="ECO:0000256" key="7">
    <source>
        <dbReference type="ARBA" id="ARBA00023176"/>
    </source>
</evidence>
<dbReference type="GO" id="GO:0000149">
    <property type="term" value="F:SNARE binding"/>
    <property type="evidence" value="ECO:0007669"/>
    <property type="project" value="TreeGrafter"/>
</dbReference>
<proteinExistence type="predicted"/>
<evidence type="ECO:0000256" key="1">
    <source>
        <dbReference type="ARBA" id="ARBA00004132"/>
    </source>
</evidence>
<dbReference type="Pfam" id="PF07651">
    <property type="entry name" value="ANTH"/>
    <property type="match status" value="1"/>
</dbReference>
<evidence type="ECO:0000313" key="11">
    <source>
        <dbReference type="Proteomes" id="UP000501690"/>
    </source>
</evidence>
<dbReference type="GO" id="GO:0048268">
    <property type="term" value="P:clathrin coat assembly"/>
    <property type="evidence" value="ECO:0007669"/>
    <property type="project" value="InterPro"/>
</dbReference>
<dbReference type="GO" id="GO:0005546">
    <property type="term" value="F:phosphatidylinositol-4,5-bisphosphate binding"/>
    <property type="evidence" value="ECO:0007669"/>
    <property type="project" value="TreeGrafter"/>
</dbReference>
<protein>
    <recommendedName>
        <fullName evidence="9">ENTH domain-containing protein</fullName>
    </recommendedName>
</protein>
<comment type="subcellular location">
    <subcellularLocation>
        <location evidence="1">Cytoplasmic vesicle</location>
        <location evidence="1">Clathrin-coated vesicle</location>
    </subcellularLocation>
    <subcellularLocation>
        <location evidence="2">Golgi apparatus</location>
    </subcellularLocation>
    <subcellularLocation>
        <location evidence="3">Membrane</location>
        <location evidence="3">Clathrin-coated pit</location>
    </subcellularLocation>
</comment>